<feature type="region of interest" description="Disordered" evidence="1">
    <location>
        <begin position="304"/>
        <end position="328"/>
    </location>
</feature>
<accession>A0A1N6H233</accession>
<feature type="compositionally biased region" description="Pro residues" evidence="1">
    <location>
        <begin position="59"/>
        <end position="68"/>
    </location>
</feature>
<keyword evidence="2" id="KW-0732">Signal</keyword>
<dbReference type="Proteomes" id="UP000185192">
    <property type="component" value="Unassembled WGS sequence"/>
</dbReference>
<feature type="region of interest" description="Disordered" evidence="1">
    <location>
        <begin position="208"/>
        <end position="239"/>
    </location>
</feature>
<organism evidence="3 4">
    <name type="scientific">Parasphingorhabdus marina DSM 22363</name>
    <dbReference type="NCBI Taxonomy" id="1123272"/>
    <lineage>
        <taxon>Bacteria</taxon>
        <taxon>Pseudomonadati</taxon>
        <taxon>Pseudomonadota</taxon>
        <taxon>Alphaproteobacteria</taxon>
        <taxon>Sphingomonadales</taxon>
        <taxon>Sphingomonadaceae</taxon>
        <taxon>Parasphingorhabdus</taxon>
    </lineage>
</organism>
<protein>
    <submittedName>
        <fullName evidence="3">Surface antigen</fullName>
    </submittedName>
</protein>
<gene>
    <name evidence="3" type="ORF">SAMN02745824_3098</name>
</gene>
<proteinExistence type="predicted"/>
<evidence type="ECO:0000313" key="4">
    <source>
        <dbReference type="Proteomes" id="UP000185192"/>
    </source>
</evidence>
<evidence type="ECO:0000313" key="3">
    <source>
        <dbReference type="EMBL" id="SIO13819.1"/>
    </source>
</evidence>
<feature type="chain" id="PRO_5009936307" evidence="2">
    <location>
        <begin position="31"/>
        <end position="367"/>
    </location>
</feature>
<evidence type="ECO:0000256" key="2">
    <source>
        <dbReference type="SAM" id="SignalP"/>
    </source>
</evidence>
<feature type="region of interest" description="Disordered" evidence="1">
    <location>
        <begin position="54"/>
        <end position="80"/>
    </location>
</feature>
<evidence type="ECO:0000256" key="1">
    <source>
        <dbReference type="SAM" id="MobiDB-lite"/>
    </source>
</evidence>
<feature type="compositionally biased region" description="Low complexity" evidence="1">
    <location>
        <begin position="315"/>
        <end position="324"/>
    </location>
</feature>
<dbReference type="AlphaFoldDB" id="A0A1N6H233"/>
<dbReference type="EMBL" id="FSQW01000002">
    <property type="protein sequence ID" value="SIO13819.1"/>
    <property type="molecule type" value="Genomic_DNA"/>
</dbReference>
<reference evidence="4" key="1">
    <citation type="submission" date="2016-11" db="EMBL/GenBank/DDBJ databases">
        <authorList>
            <person name="Varghese N."/>
            <person name="Submissions S."/>
        </authorList>
    </citation>
    <scope>NUCLEOTIDE SEQUENCE [LARGE SCALE GENOMIC DNA]</scope>
    <source>
        <strain evidence="4">DSM 22363</strain>
    </source>
</reference>
<dbReference type="OrthoDB" id="7507714at2"/>
<sequence>MTEIYRQGKCCRSFVALTMMIALVATGAPAASQESPSSESAAEAATAPEADQAYVPPAQDEPPLPALPATPVLDTSSYPDCREDHQKIAMPFDRAEDTNRCTLLLDQYYAEVLTPFREKMIAHQNALSALYTNQVGGKMQYSQASQDSFYKKMMEEHARSDPDGENLAGYRAAEKRYQDDRAYLQDRFCFNTGCGGYPVPAIMVAEAAEDQSGDADKKKRKKKKTAAKSSRNQKCKKSRKRGGFLGGVLGGVVGDAAGLGTVGTIISSGFGAVLVGEIACKLTDKEQKKAAEATVEVTEKEEVGATAEWKSPTRSGVSGSSTVTALNTEPSGRRCMNITDVAIIDGEETRVSKQMCRGPGESRYSIV</sequence>
<name>A0A1N6H233_9SPHN</name>
<feature type="signal peptide" evidence="2">
    <location>
        <begin position="1"/>
        <end position="30"/>
    </location>
</feature>
<keyword evidence="4" id="KW-1185">Reference proteome</keyword>
<feature type="compositionally biased region" description="Basic residues" evidence="1">
    <location>
        <begin position="218"/>
        <end position="239"/>
    </location>
</feature>
<dbReference type="RefSeq" id="WP_143182887.1">
    <property type="nucleotide sequence ID" value="NZ_FSQW01000002.1"/>
</dbReference>